<dbReference type="GO" id="GO:0003954">
    <property type="term" value="F:NADH dehydrogenase activity"/>
    <property type="evidence" value="ECO:0007669"/>
    <property type="project" value="TreeGrafter"/>
</dbReference>
<dbReference type="GO" id="GO:0015990">
    <property type="term" value="P:electron transport coupled proton transport"/>
    <property type="evidence" value="ECO:0007669"/>
    <property type="project" value="TreeGrafter"/>
</dbReference>
<reference evidence="7 8" key="1">
    <citation type="journal article" date="2003" name="Mol. Microbiol.">
        <title>An integrated analysis of the genome of the hyperthermophilic archaeon Pyrococcus abyssi.</title>
        <authorList>
            <person name="Cohen G."/>
            <person name="Barbe V."/>
            <person name="Flament D."/>
            <person name="Galperin M."/>
            <person name="Heilig R."/>
            <person name="Ripp R."/>
            <person name="Lecompte O."/>
            <person name="Prieur D."/>
            <person name="Poch O."/>
            <person name="Quellerou J."/>
            <person name="Thierry J.C."/>
            <person name="Van der Oost J."/>
            <person name="Weissenbach J."/>
            <person name="Zivanovic Y."/>
            <person name="Forterre P."/>
        </authorList>
    </citation>
    <scope>NUCLEOTIDE SEQUENCE [LARGE SCALE GENOMIC DNA]</scope>
    <source>
        <strain evidence="8">GE5 / Orsay</strain>
    </source>
</reference>
<evidence type="ECO:0000313" key="8">
    <source>
        <dbReference type="Proteomes" id="UP000000810"/>
    </source>
</evidence>
<keyword evidence="7" id="KW-0830">Ubiquinone</keyword>
<keyword evidence="4 5" id="KW-0472">Membrane</keyword>
<feature type="transmembrane region" description="Helical" evidence="5">
    <location>
        <begin position="414"/>
        <end position="438"/>
    </location>
</feature>
<gene>
    <name evidence="7" type="ORF">PAB1391</name>
</gene>
<organism evidence="7 8">
    <name type="scientific">Pyrococcus abyssi (strain GE5 / Orsay)</name>
    <dbReference type="NCBI Taxonomy" id="272844"/>
    <lineage>
        <taxon>Archaea</taxon>
        <taxon>Methanobacteriati</taxon>
        <taxon>Methanobacteriota</taxon>
        <taxon>Thermococci</taxon>
        <taxon>Thermococcales</taxon>
        <taxon>Thermococcaceae</taxon>
        <taxon>Pyrococcus</taxon>
    </lineage>
</organism>
<feature type="transmembrane region" description="Helical" evidence="5">
    <location>
        <begin position="119"/>
        <end position="136"/>
    </location>
</feature>
<evidence type="ECO:0000313" key="7">
    <source>
        <dbReference type="EMBL" id="CAB50381.1"/>
    </source>
</evidence>
<feature type="transmembrane region" description="Helical" evidence="5">
    <location>
        <begin position="276"/>
        <end position="297"/>
    </location>
</feature>
<feature type="transmembrane region" description="Helical" evidence="5">
    <location>
        <begin position="73"/>
        <end position="98"/>
    </location>
</feature>
<dbReference type="EMBL" id="AJ248287">
    <property type="protein sequence ID" value="CAB50381.1"/>
    <property type="molecule type" value="Genomic_DNA"/>
</dbReference>
<dbReference type="GO" id="GO:0042773">
    <property type="term" value="P:ATP synthesis coupled electron transport"/>
    <property type="evidence" value="ECO:0007669"/>
    <property type="project" value="InterPro"/>
</dbReference>
<feature type="transmembrane region" description="Helical" evidence="5">
    <location>
        <begin position="247"/>
        <end position="270"/>
    </location>
</feature>
<dbReference type="PANTHER" id="PTHR42829">
    <property type="entry name" value="NADH-UBIQUINONE OXIDOREDUCTASE CHAIN 5"/>
    <property type="match status" value="1"/>
</dbReference>
<dbReference type="eggNOG" id="arCOG01539">
    <property type="taxonomic scope" value="Archaea"/>
</dbReference>
<proteinExistence type="predicted"/>
<dbReference type="PRINTS" id="PR01434">
    <property type="entry name" value="NADHDHGNASE5"/>
</dbReference>
<feature type="transmembrane region" description="Helical" evidence="5">
    <location>
        <begin position="212"/>
        <end position="235"/>
    </location>
</feature>
<sequence>MKPMTPELFLLSSLIPIIVGIVMFKLDGKVADWLMVLTSLSSLLLVSFGMLEFLSEGSYHVTYLRTPTLGEVYGIIVDPMSVLIGFVVALAGFLFLLYSIDYMSPRNSTHPVHKDKGRFYAWMLIFLGSTLGFIYSSTLLQLLVFFELMSLACWGVVSYYGTESAVRAAYKAFIIPNFGAVVGLYTALSISITKLHDLSLYSLQGLDAHLKLVLFLGVMIAAFTKSAQFPFYSWLPDAMEAPTPASAFLHGAAMIEMGVYLLARIIQFMSPIPQEAFYVMLTLLAITQVLAIIYYPLQRDAKRLLAYSTISEAGIMYVGLLYALLGNAEGIQASMFQLFNHAFVKGLAFLSAGTFAYSFGTLDMEKIRGIRWSMPVVAVGWFLALLGLAGAPPFGIFFSKAYIVMSSKLASQGFIAWIPVLLVLIDATVFFIVSVLWLKTMLFGEPTEKREEITPLMKAVLLALIILSVVAPLISYRFVTGIGFVR</sequence>
<feature type="transmembrane region" description="Helical" evidence="5">
    <location>
        <begin position="173"/>
        <end position="192"/>
    </location>
</feature>
<dbReference type="InterPro" id="IPR001750">
    <property type="entry name" value="ND/Mrp_TM"/>
</dbReference>
<dbReference type="Pfam" id="PF00361">
    <property type="entry name" value="Proton_antipo_M"/>
    <property type="match status" value="1"/>
</dbReference>
<feature type="transmembrane region" description="Helical" evidence="5">
    <location>
        <begin position="142"/>
        <end position="161"/>
    </location>
</feature>
<protein>
    <submittedName>
        <fullName evidence="7">NADH ubiquinone oxidoreductase</fullName>
    </submittedName>
</protein>
<feature type="transmembrane region" description="Helical" evidence="5">
    <location>
        <begin position="459"/>
        <end position="479"/>
    </location>
</feature>
<keyword evidence="2 5" id="KW-0812">Transmembrane</keyword>
<dbReference type="STRING" id="272844.PAB1391"/>
<keyword evidence="3 5" id="KW-1133">Transmembrane helix</keyword>
<feature type="transmembrane region" description="Helical" evidence="5">
    <location>
        <begin position="304"/>
        <end position="326"/>
    </location>
</feature>
<evidence type="ECO:0000259" key="6">
    <source>
        <dbReference type="Pfam" id="PF00361"/>
    </source>
</evidence>
<evidence type="ECO:0000256" key="2">
    <source>
        <dbReference type="ARBA" id="ARBA00022692"/>
    </source>
</evidence>
<dbReference type="PATRIC" id="fig|272844.11.peg.1574"/>
<accession>Q9UYN1</accession>
<feature type="transmembrane region" description="Helical" evidence="5">
    <location>
        <begin position="6"/>
        <end position="26"/>
    </location>
</feature>
<comment type="subcellular location">
    <subcellularLocation>
        <location evidence="1">Membrane</location>
        <topology evidence="1">Multi-pass membrane protein</topology>
    </subcellularLocation>
</comment>
<dbReference type="AlphaFoldDB" id="Q9UYN1"/>
<evidence type="ECO:0000256" key="1">
    <source>
        <dbReference type="ARBA" id="ARBA00004141"/>
    </source>
</evidence>
<evidence type="ECO:0000256" key="4">
    <source>
        <dbReference type="ARBA" id="ARBA00023136"/>
    </source>
</evidence>
<dbReference type="PIR" id="H75060">
    <property type="entry name" value="H75060"/>
</dbReference>
<feature type="transmembrane region" description="Helical" evidence="5">
    <location>
        <begin position="338"/>
        <end position="360"/>
    </location>
</feature>
<dbReference type="PhylomeDB" id="Q9UYN1"/>
<evidence type="ECO:0000256" key="3">
    <source>
        <dbReference type="ARBA" id="ARBA00022989"/>
    </source>
</evidence>
<dbReference type="PANTHER" id="PTHR42829:SF2">
    <property type="entry name" value="NADH-UBIQUINONE OXIDOREDUCTASE CHAIN 5"/>
    <property type="match status" value="1"/>
</dbReference>
<dbReference type="NCBIfam" id="NF005097">
    <property type="entry name" value="PRK06525.1"/>
    <property type="match status" value="1"/>
</dbReference>
<evidence type="ECO:0000256" key="5">
    <source>
        <dbReference type="SAM" id="Phobius"/>
    </source>
</evidence>
<dbReference type="GO" id="GO:0008137">
    <property type="term" value="F:NADH dehydrogenase (ubiquinone) activity"/>
    <property type="evidence" value="ECO:0007669"/>
    <property type="project" value="InterPro"/>
</dbReference>
<name>Q9UYN1_PYRAB</name>
<dbReference type="GO" id="GO:0016020">
    <property type="term" value="C:membrane"/>
    <property type="evidence" value="ECO:0007669"/>
    <property type="project" value="UniProtKB-SubCell"/>
</dbReference>
<dbReference type="Proteomes" id="UP000000810">
    <property type="component" value="Chromosome"/>
</dbReference>
<dbReference type="KEGG" id="pab:PAB1391"/>
<keyword evidence="8" id="KW-1185">Reference proteome</keyword>
<dbReference type="InterPro" id="IPR003945">
    <property type="entry name" value="NU5C-like"/>
</dbReference>
<feature type="transmembrane region" description="Helical" evidence="5">
    <location>
        <begin position="372"/>
        <end position="394"/>
    </location>
</feature>
<feature type="transmembrane region" description="Helical" evidence="5">
    <location>
        <begin position="33"/>
        <end position="53"/>
    </location>
</feature>
<feature type="domain" description="NADH:quinone oxidoreductase/Mrp antiporter transmembrane" evidence="6">
    <location>
        <begin position="136"/>
        <end position="424"/>
    </location>
</feature>
<dbReference type="HOGENOM" id="CLU_007100_0_1_2"/>